<feature type="region of interest" description="Disordered" evidence="1">
    <location>
        <begin position="247"/>
        <end position="420"/>
    </location>
</feature>
<evidence type="ECO:0000313" key="4">
    <source>
        <dbReference type="Proteomes" id="UP000199614"/>
    </source>
</evidence>
<keyword evidence="4" id="KW-1185">Reference proteome</keyword>
<reference evidence="3 4" key="1">
    <citation type="submission" date="2016-10" db="EMBL/GenBank/DDBJ databases">
        <authorList>
            <person name="de Groot N.N."/>
        </authorList>
    </citation>
    <scope>NUCLEOTIDE SEQUENCE [LARGE SCALE GENOMIC DNA]</scope>
    <source>
        <strain evidence="3 4">CGMCC 4.1877</strain>
    </source>
</reference>
<proteinExistence type="predicted"/>
<sequence length="420" mass="42060">MRDQDPNGPGAPPPSDDGQEGTPASVTRGRFGEPRPERGGGANGHDYSHHSGADGRPVGNRLDEADDEGPVDLVELQADDELINALSSGLGVSVPGNRGYDVDDRLVAMLSSWKGEVDRDPVPELVGTDEAVQMLQPAKPSRKISFLRPLVAAAAVAACALAVVSIGAHEAQPGDALWGVSKVLYSERADQVQAATDLRTGIEQVNAKLAAGDIAGAQRELATLGPLVDRTDPDMRDEFAQQNRFLSAKIAETPPGTPTDPRAPLQDGTPAPPPPTSTEGTPDRSPSPQPGSSTPGSTTGGSTGPEGTSPGGTPSPGGTSSPGETSPGGTSPSPGSTSPGSQDPRVLGGPGGTTDPSESTSPSGSTTTAPRPPATSPTTEGSADPTTTTSTTPTASGEGTGDPAEPTSSTSTGAVSSTPN</sequence>
<dbReference type="Proteomes" id="UP000199614">
    <property type="component" value="Unassembled WGS sequence"/>
</dbReference>
<gene>
    <name evidence="3" type="ORF">SAMN05216207_102453</name>
</gene>
<name>A0A1I5CXH9_PSUAM</name>
<evidence type="ECO:0000313" key="3">
    <source>
        <dbReference type="EMBL" id="SFN91331.1"/>
    </source>
</evidence>
<dbReference type="Pfam" id="PF16751">
    <property type="entry name" value="RsdA_SigD_bd"/>
    <property type="match status" value="1"/>
</dbReference>
<dbReference type="OrthoDB" id="5191711at2"/>
<feature type="domain" description="Anti-sigma-D factor RsdA sigma factor binding region" evidence="2">
    <location>
        <begin position="72"/>
        <end position="121"/>
    </location>
</feature>
<dbReference type="STRING" id="260086.SAMN05216207_102453"/>
<evidence type="ECO:0000256" key="1">
    <source>
        <dbReference type="SAM" id="MobiDB-lite"/>
    </source>
</evidence>
<dbReference type="InterPro" id="IPR031928">
    <property type="entry name" value="RsdA_SigD-bd"/>
</dbReference>
<feature type="compositionally biased region" description="Low complexity" evidence="1">
    <location>
        <begin position="353"/>
        <end position="369"/>
    </location>
</feature>
<dbReference type="RefSeq" id="WP_093347878.1">
    <property type="nucleotide sequence ID" value="NZ_FOUY01000024.1"/>
</dbReference>
<dbReference type="AlphaFoldDB" id="A0A1I5CXH9"/>
<dbReference type="PRINTS" id="PR01217">
    <property type="entry name" value="PRICHEXTENSN"/>
</dbReference>
<evidence type="ECO:0000259" key="2">
    <source>
        <dbReference type="Pfam" id="PF16751"/>
    </source>
</evidence>
<feature type="compositionally biased region" description="Low complexity" evidence="1">
    <location>
        <begin position="376"/>
        <end position="397"/>
    </location>
</feature>
<feature type="compositionally biased region" description="Low complexity" evidence="1">
    <location>
        <begin position="407"/>
        <end position="420"/>
    </location>
</feature>
<organism evidence="3 4">
    <name type="scientific">Pseudonocardia ammonioxydans</name>
    <dbReference type="NCBI Taxonomy" id="260086"/>
    <lineage>
        <taxon>Bacteria</taxon>
        <taxon>Bacillati</taxon>
        <taxon>Actinomycetota</taxon>
        <taxon>Actinomycetes</taxon>
        <taxon>Pseudonocardiales</taxon>
        <taxon>Pseudonocardiaceae</taxon>
        <taxon>Pseudonocardia</taxon>
    </lineage>
</organism>
<feature type="compositionally biased region" description="Low complexity" evidence="1">
    <location>
        <begin position="305"/>
        <end position="342"/>
    </location>
</feature>
<protein>
    <recommendedName>
        <fullName evidence="2">Anti-sigma-D factor RsdA sigma factor binding region domain-containing protein</fullName>
    </recommendedName>
</protein>
<accession>A0A1I5CXH9</accession>
<dbReference type="EMBL" id="FOUY01000024">
    <property type="protein sequence ID" value="SFN91331.1"/>
    <property type="molecule type" value="Genomic_DNA"/>
</dbReference>
<feature type="region of interest" description="Disordered" evidence="1">
    <location>
        <begin position="1"/>
        <end position="66"/>
    </location>
</feature>